<keyword evidence="2 3" id="KW-0040">ANK repeat</keyword>
<evidence type="ECO:0000313" key="4">
    <source>
        <dbReference type="EMBL" id="KAL3384131.1"/>
    </source>
</evidence>
<sequence length="383" mass="43900">MESDDFKSNKYDYLDTISSEDIIEDITYMIKNGGSINEPFDWTFPKLKGSTLLHFAASKGDTKLASMLIHHGASIAVTDLKKTTPFHIAFEKAYIHDRELDQCWFRDYQFSGNPSDPYGLTFFHLYSATNQVDMLEVLLKRSCKIDMAVKSYSFFWPGFTALHFAAAFGCKRSLKFLIDKNSDISLKNTLGQTVLDLAVIKLLEATSADPYTLKITHYDYEIIEIILEKFEQNRINNLGKGLTLFHLECAKGENKSLLKKLISKSNININEALPAESPIWAGLTPIKIAILHKNDHVVSWLENHGAYNHTNDVDVVESEILYTRREDESSKSTLNQAIPQRKNLFKKPKHLKPKLKAGYRQSKIKRTNKDHLRRKFRPIHLIT</sequence>
<reference evidence="4 5" key="1">
    <citation type="journal article" date="2024" name="bioRxiv">
        <title>A reference genome for Trichogramma kaykai: A tiny desert-dwelling parasitoid wasp with competing sex-ratio distorters.</title>
        <authorList>
            <person name="Culotta J."/>
            <person name="Lindsey A.R."/>
        </authorList>
    </citation>
    <scope>NUCLEOTIDE SEQUENCE [LARGE SCALE GENOMIC DNA]</scope>
    <source>
        <strain evidence="4 5">KSX58</strain>
    </source>
</reference>
<dbReference type="Proteomes" id="UP001627154">
    <property type="component" value="Unassembled WGS sequence"/>
</dbReference>
<evidence type="ECO:0000256" key="1">
    <source>
        <dbReference type="ARBA" id="ARBA00022737"/>
    </source>
</evidence>
<evidence type="ECO:0000313" key="5">
    <source>
        <dbReference type="Proteomes" id="UP001627154"/>
    </source>
</evidence>
<dbReference type="InterPro" id="IPR036770">
    <property type="entry name" value="Ankyrin_rpt-contain_sf"/>
</dbReference>
<dbReference type="Pfam" id="PF12796">
    <property type="entry name" value="Ank_2"/>
    <property type="match status" value="1"/>
</dbReference>
<feature type="repeat" description="ANK" evidence="3">
    <location>
        <begin position="157"/>
        <end position="189"/>
    </location>
</feature>
<dbReference type="SMART" id="SM00248">
    <property type="entry name" value="ANK"/>
    <property type="match status" value="5"/>
</dbReference>
<evidence type="ECO:0000256" key="3">
    <source>
        <dbReference type="PROSITE-ProRule" id="PRU00023"/>
    </source>
</evidence>
<dbReference type="Gene3D" id="1.25.40.20">
    <property type="entry name" value="Ankyrin repeat-containing domain"/>
    <property type="match status" value="2"/>
</dbReference>
<dbReference type="PANTHER" id="PTHR24198:SF165">
    <property type="entry name" value="ANKYRIN REPEAT-CONTAINING PROTEIN-RELATED"/>
    <property type="match status" value="1"/>
</dbReference>
<keyword evidence="5" id="KW-1185">Reference proteome</keyword>
<gene>
    <name evidence="4" type="ORF">TKK_020074</name>
</gene>
<dbReference type="InterPro" id="IPR002110">
    <property type="entry name" value="Ankyrin_rpt"/>
</dbReference>
<comment type="caution">
    <text evidence="4">The sequence shown here is derived from an EMBL/GenBank/DDBJ whole genome shotgun (WGS) entry which is preliminary data.</text>
</comment>
<accession>A0ABD2VUT7</accession>
<proteinExistence type="predicted"/>
<evidence type="ECO:0000256" key="2">
    <source>
        <dbReference type="ARBA" id="ARBA00023043"/>
    </source>
</evidence>
<keyword evidence="1" id="KW-0677">Repeat</keyword>
<dbReference type="Pfam" id="PF13637">
    <property type="entry name" value="Ank_4"/>
    <property type="match status" value="1"/>
</dbReference>
<dbReference type="AlphaFoldDB" id="A0ABD2VUT7"/>
<dbReference type="PROSITE" id="PS50088">
    <property type="entry name" value="ANK_REPEAT"/>
    <property type="match status" value="2"/>
</dbReference>
<feature type="repeat" description="ANK" evidence="3">
    <location>
        <begin position="48"/>
        <end position="80"/>
    </location>
</feature>
<dbReference type="SUPFAM" id="SSF48403">
    <property type="entry name" value="Ankyrin repeat"/>
    <property type="match status" value="1"/>
</dbReference>
<protein>
    <submittedName>
        <fullName evidence="4">Uncharacterized protein</fullName>
    </submittedName>
</protein>
<dbReference type="PROSITE" id="PS50297">
    <property type="entry name" value="ANK_REP_REGION"/>
    <property type="match status" value="2"/>
</dbReference>
<name>A0ABD2VUT7_9HYME</name>
<dbReference type="PANTHER" id="PTHR24198">
    <property type="entry name" value="ANKYRIN REPEAT AND PROTEIN KINASE DOMAIN-CONTAINING PROTEIN"/>
    <property type="match status" value="1"/>
</dbReference>
<organism evidence="4 5">
    <name type="scientific">Trichogramma kaykai</name>
    <dbReference type="NCBI Taxonomy" id="54128"/>
    <lineage>
        <taxon>Eukaryota</taxon>
        <taxon>Metazoa</taxon>
        <taxon>Ecdysozoa</taxon>
        <taxon>Arthropoda</taxon>
        <taxon>Hexapoda</taxon>
        <taxon>Insecta</taxon>
        <taxon>Pterygota</taxon>
        <taxon>Neoptera</taxon>
        <taxon>Endopterygota</taxon>
        <taxon>Hymenoptera</taxon>
        <taxon>Apocrita</taxon>
        <taxon>Proctotrupomorpha</taxon>
        <taxon>Chalcidoidea</taxon>
        <taxon>Trichogrammatidae</taxon>
        <taxon>Trichogramma</taxon>
    </lineage>
</organism>
<dbReference type="EMBL" id="JBJJXI010000178">
    <property type="protein sequence ID" value="KAL3384131.1"/>
    <property type="molecule type" value="Genomic_DNA"/>
</dbReference>